<dbReference type="PANTHER" id="PTHR34978">
    <property type="entry name" value="POSSIBLE SENSOR-TRANSDUCER PROTEIN BLAR"/>
    <property type="match status" value="1"/>
</dbReference>
<evidence type="ECO:0000256" key="7">
    <source>
        <dbReference type="SAM" id="MobiDB-lite"/>
    </source>
</evidence>
<gene>
    <name evidence="10" type="ORF">QYF62_16425</name>
</gene>
<keyword evidence="4 6" id="KW-0862">Zinc</keyword>
<evidence type="ECO:0000256" key="5">
    <source>
        <dbReference type="ARBA" id="ARBA00023049"/>
    </source>
</evidence>
<dbReference type="Pfam" id="PF01435">
    <property type="entry name" value="Peptidase_M48"/>
    <property type="match status" value="1"/>
</dbReference>
<evidence type="ECO:0000256" key="1">
    <source>
        <dbReference type="ARBA" id="ARBA00022670"/>
    </source>
</evidence>
<keyword evidence="1 6" id="KW-0645">Protease</keyword>
<evidence type="ECO:0000256" key="4">
    <source>
        <dbReference type="ARBA" id="ARBA00022833"/>
    </source>
</evidence>
<dbReference type="Proteomes" id="UP001172702">
    <property type="component" value="Unassembled WGS sequence"/>
</dbReference>
<comment type="cofactor">
    <cofactor evidence="6">
        <name>Zn(2+)</name>
        <dbReference type="ChEBI" id="CHEBI:29105"/>
    </cofactor>
    <text evidence="6">Binds 1 zinc ion per subunit.</text>
</comment>
<accession>A0ABT8H581</accession>
<keyword evidence="8" id="KW-0812">Transmembrane</keyword>
<feature type="domain" description="Peptidase M48" evidence="9">
    <location>
        <begin position="103"/>
        <end position="176"/>
    </location>
</feature>
<dbReference type="PANTHER" id="PTHR34978:SF3">
    <property type="entry name" value="SLR0241 PROTEIN"/>
    <property type="match status" value="1"/>
</dbReference>
<organism evidence="10 11">
    <name type="scientific">Dietzia maris</name>
    <dbReference type="NCBI Taxonomy" id="37915"/>
    <lineage>
        <taxon>Bacteria</taxon>
        <taxon>Bacillati</taxon>
        <taxon>Actinomycetota</taxon>
        <taxon>Actinomycetes</taxon>
        <taxon>Mycobacteriales</taxon>
        <taxon>Dietziaceae</taxon>
        <taxon>Dietzia</taxon>
    </lineage>
</organism>
<dbReference type="CDD" id="cd07326">
    <property type="entry name" value="M56_BlaR1_MecR1_like"/>
    <property type="match status" value="1"/>
</dbReference>
<feature type="compositionally biased region" description="Basic and acidic residues" evidence="7">
    <location>
        <begin position="240"/>
        <end position="249"/>
    </location>
</feature>
<keyword evidence="5 6" id="KW-0482">Metalloprotease</keyword>
<protein>
    <submittedName>
        <fullName evidence="10">M56 family metallopeptidase</fullName>
    </submittedName>
</protein>
<reference evidence="10 11" key="1">
    <citation type="submission" date="2023-07" db="EMBL/GenBank/DDBJ databases">
        <title>Strategy for survival of the halotoleranting strain Dietzia MX2 from the Yakshinskoe mineral salts deposit.</title>
        <authorList>
            <person name="Kharitonova M.A."/>
            <person name="Kupriyanova-Ashina F.G."/>
            <person name="Shakirov T.R."/>
            <person name="Vafina M.S."/>
            <person name="Ilinskaya O.N."/>
        </authorList>
    </citation>
    <scope>NUCLEOTIDE SEQUENCE [LARGE SCALE GENOMIC DNA]</scope>
    <source>
        <strain evidence="10 11">MX2</strain>
    </source>
</reference>
<name>A0ABT8H581_9ACTN</name>
<comment type="caution">
    <text evidence="10">The sequence shown here is derived from an EMBL/GenBank/DDBJ whole genome shotgun (WGS) entry which is preliminary data.</text>
</comment>
<feature type="region of interest" description="Disordered" evidence="7">
    <location>
        <begin position="228"/>
        <end position="260"/>
    </location>
</feature>
<evidence type="ECO:0000256" key="8">
    <source>
        <dbReference type="SAM" id="Phobius"/>
    </source>
</evidence>
<evidence type="ECO:0000256" key="3">
    <source>
        <dbReference type="ARBA" id="ARBA00022801"/>
    </source>
</evidence>
<comment type="similarity">
    <text evidence="6">Belongs to the peptidase M48 family.</text>
</comment>
<evidence type="ECO:0000313" key="11">
    <source>
        <dbReference type="Proteomes" id="UP001172702"/>
    </source>
</evidence>
<keyword evidence="11" id="KW-1185">Reference proteome</keyword>
<keyword evidence="3 6" id="KW-0378">Hydrolase</keyword>
<sequence length="260" mass="27644">MSTGAVGLLLAGVALALAWPVPVLLARARWPMHAPARALLLWQAIGLAGGVSMIGALALIGRAVAPEHPLAAVIPAILLGCYLLAHLGATVVQVTRQRRRHLTLLQLLTAPHPTRARTRVIDEAAPVAYCIPRGAGSVTVLSQGLLDNLDPDELAAVIAHERAHVEQRHDILQLAFRAWRSALPGLPTAVLAETEVAAMVEMLADDRARREVRDEVVARAILRVGAADGSGYGDHDDYDDGGRMSDRLRRLGAPAPGHES</sequence>
<feature type="transmembrane region" description="Helical" evidence="8">
    <location>
        <begin position="6"/>
        <end position="26"/>
    </location>
</feature>
<proteinExistence type="inferred from homology"/>
<dbReference type="RefSeq" id="WP_301163143.1">
    <property type="nucleotide sequence ID" value="NZ_JAUHTB010000030.1"/>
</dbReference>
<keyword evidence="2" id="KW-0479">Metal-binding</keyword>
<dbReference type="EMBL" id="JAUHTB010000030">
    <property type="protein sequence ID" value="MDN4507627.1"/>
    <property type="molecule type" value="Genomic_DNA"/>
</dbReference>
<feature type="transmembrane region" description="Helical" evidence="8">
    <location>
        <begin position="72"/>
        <end position="92"/>
    </location>
</feature>
<keyword evidence="8" id="KW-0472">Membrane</keyword>
<feature type="transmembrane region" description="Helical" evidence="8">
    <location>
        <begin position="38"/>
        <end position="60"/>
    </location>
</feature>
<evidence type="ECO:0000313" key="10">
    <source>
        <dbReference type="EMBL" id="MDN4507627.1"/>
    </source>
</evidence>
<dbReference type="Gene3D" id="3.30.2010.10">
    <property type="entry name" value="Metalloproteases ('zincins'), catalytic domain"/>
    <property type="match status" value="1"/>
</dbReference>
<dbReference type="InterPro" id="IPR052173">
    <property type="entry name" value="Beta-lactam_resp_regulator"/>
</dbReference>
<dbReference type="InterPro" id="IPR001915">
    <property type="entry name" value="Peptidase_M48"/>
</dbReference>
<evidence type="ECO:0000256" key="6">
    <source>
        <dbReference type="RuleBase" id="RU003983"/>
    </source>
</evidence>
<evidence type="ECO:0000259" key="9">
    <source>
        <dbReference type="Pfam" id="PF01435"/>
    </source>
</evidence>
<evidence type="ECO:0000256" key="2">
    <source>
        <dbReference type="ARBA" id="ARBA00022723"/>
    </source>
</evidence>
<keyword evidence="8" id="KW-1133">Transmembrane helix</keyword>